<evidence type="ECO:0000313" key="2">
    <source>
        <dbReference type="EMBL" id="MTG98442.1"/>
    </source>
</evidence>
<feature type="signal peptide" evidence="1">
    <location>
        <begin position="1"/>
        <end position="18"/>
    </location>
</feature>
<accession>A0A6I3LQL1</accession>
<organism evidence="2 3">
    <name type="scientific">Myroides albus</name>
    <dbReference type="NCBI Taxonomy" id="2562892"/>
    <lineage>
        <taxon>Bacteria</taxon>
        <taxon>Pseudomonadati</taxon>
        <taxon>Bacteroidota</taxon>
        <taxon>Flavobacteriia</taxon>
        <taxon>Flavobacteriales</taxon>
        <taxon>Flavobacteriaceae</taxon>
        <taxon>Myroides</taxon>
    </lineage>
</organism>
<keyword evidence="3" id="KW-1185">Reference proteome</keyword>
<feature type="chain" id="PRO_5026304629" evidence="1">
    <location>
        <begin position="19"/>
        <end position="103"/>
    </location>
</feature>
<name>A0A6I3LQL1_9FLAO</name>
<keyword evidence="1" id="KW-0732">Signal</keyword>
<dbReference type="RefSeq" id="WP_155092468.1">
    <property type="nucleotide sequence ID" value="NZ_CP102754.1"/>
</dbReference>
<gene>
    <name evidence="2" type="ORF">GJV76_09955</name>
</gene>
<protein>
    <submittedName>
        <fullName evidence="2">Uncharacterized protein</fullName>
    </submittedName>
</protein>
<evidence type="ECO:0000256" key="1">
    <source>
        <dbReference type="SAM" id="SignalP"/>
    </source>
</evidence>
<dbReference type="Proteomes" id="UP000438760">
    <property type="component" value="Unassembled WGS sequence"/>
</dbReference>
<sequence length="103" mass="11879">MKRLLLLVIILQSVFAFGQKASNNLVGKYKNKSFWSFYNTSLEFDGKGTAILDEKEYYDYFERNDTIYVLAGGDGVFLEKKNGNELKGFSRKVKKSTFIGRRL</sequence>
<comment type="caution">
    <text evidence="2">The sequence shown here is derived from an EMBL/GenBank/DDBJ whole genome shotgun (WGS) entry which is preliminary data.</text>
</comment>
<evidence type="ECO:0000313" key="3">
    <source>
        <dbReference type="Proteomes" id="UP000438760"/>
    </source>
</evidence>
<proteinExistence type="predicted"/>
<reference evidence="2 3" key="1">
    <citation type="submission" date="2019-11" db="EMBL/GenBank/DDBJ databases">
        <title>Genome of Strain BIT-d1.</title>
        <authorList>
            <person name="Yang Y."/>
        </authorList>
    </citation>
    <scope>NUCLEOTIDE SEQUENCE [LARGE SCALE GENOMIC DNA]</scope>
    <source>
        <strain evidence="2 3">BIT-d1</strain>
    </source>
</reference>
<dbReference type="OrthoDB" id="667778at2"/>
<dbReference type="AlphaFoldDB" id="A0A6I3LQL1"/>
<dbReference type="EMBL" id="WMJX01000019">
    <property type="protein sequence ID" value="MTG98442.1"/>
    <property type="molecule type" value="Genomic_DNA"/>
</dbReference>